<dbReference type="RefSeq" id="XP_053018156.1">
    <property type="nucleotide sequence ID" value="XM_053166988.1"/>
</dbReference>
<dbReference type="Proteomes" id="UP001164743">
    <property type="component" value="Chromosome 2A"/>
</dbReference>
<name>A0ABY7CEM0_9BASI</name>
<proteinExistence type="predicted"/>
<evidence type="ECO:0000313" key="2">
    <source>
        <dbReference type="EMBL" id="WAQ82601.1"/>
    </source>
</evidence>
<feature type="region of interest" description="Disordered" evidence="1">
    <location>
        <begin position="233"/>
        <end position="255"/>
    </location>
</feature>
<dbReference type="EMBL" id="CP110422">
    <property type="protein sequence ID" value="WAQ82601.1"/>
    <property type="molecule type" value="Genomic_DNA"/>
</dbReference>
<reference evidence="2" key="1">
    <citation type="submission" date="2022-10" db="EMBL/GenBank/DDBJ databases">
        <title>Puccinia triticina Genome sequencing and assembly.</title>
        <authorList>
            <person name="Li C."/>
        </authorList>
    </citation>
    <scope>NUCLEOTIDE SEQUENCE</scope>
    <source>
        <strain evidence="2">Pt15</strain>
    </source>
</reference>
<dbReference type="GeneID" id="77807883"/>
<gene>
    <name evidence="2" type="ORF">PtA15_2A918</name>
</gene>
<sequence length="278" mass="30564">MTMSYPPISILNTQSSTCYGPDPLRTKDCTEASLNHGHFLYKTSIAFTSNTTGKETNILVNAAGYGARTAKLQDDFVYMLSGRFILRKEEPSPTVHFKQDIHLNIGPSTNYTTDLANKVGVEGLGVVIQRNTVQGTGSNRQKQTDLHVIHKDKAEFEVKYVVPGNCLQVKTHGLYQLGRKLLISGYIQGYCNFLKFAGNCSGAIAQSLQWFNLPLAASLVNLPELPLQSMHADLSDKRNRETASPSLRASPPLVRNFGPASESLAPRLLLASKDPRQL</sequence>
<accession>A0ABY7CEM0</accession>
<organism evidence="2 3">
    <name type="scientific">Puccinia triticina</name>
    <dbReference type="NCBI Taxonomy" id="208348"/>
    <lineage>
        <taxon>Eukaryota</taxon>
        <taxon>Fungi</taxon>
        <taxon>Dikarya</taxon>
        <taxon>Basidiomycota</taxon>
        <taxon>Pucciniomycotina</taxon>
        <taxon>Pucciniomycetes</taxon>
        <taxon>Pucciniales</taxon>
        <taxon>Pucciniaceae</taxon>
        <taxon>Puccinia</taxon>
    </lineage>
</organism>
<protein>
    <submittedName>
        <fullName evidence="2">Uncharacterized protein</fullName>
    </submittedName>
</protein>
<keyword evidence="3" id="KW-1185">Reference proteome</keyword>
<evidence type="ECO:0000256" key="1">
    <source>
        <dbReference type="SAM" id="MobiDB-lite"/>
    </source>
</evidence>
<evidence type="ECO:0000313" key="3">
    <source>
        <dbReference type="Proteomes" id="UP001164743"/>
    </source>
</evidence>